<keyword evidence="2" id="KW-1185">Reference proteome</keyword>
<comment type="caution">
    <text evidence="1">The sequence shown here is derived from an EMBL/GenBank/DDBJ whole genome shotgun (WGS) entry which is preliminary data.</text>
</comment>
<gene>
    <name evidence="1" type="ORF">E2C01_100964</name>
</gene>
<evidence type="ECO:0000313" key="1">
    <source>
        <dbReference type="EMBL" id="MPD05233.1"/>
    </source>
</evidence>
<dbReference type="AlphaFoldDB" id="A0A5B7K9E1"/>
<reference evidence="1" key="1">
    <citation type="submission" date="2019-05" db="EMBL/GenBank/DDBJ databases">
        <title>Another draft genome of Portunus trituberculatus and its Hox gene families provides insights of decapod evolution.</title>
        <authorList>
            <person name="Jeong J.-H."/>
            <person name="Song I."/>
            <person name="Kim S."/>
            <person name="Choi T."/>
            <person name="Kim D."/>
            <person name="Ryu S."/>
            <person name="Kim W."/>
        </authorList>
    </citation>
    <scope>NUCLEOTIDE SEQUENCE [LARGE SCALE GENOMIC DNA]</scope>
    <source>
        <tissue evidence="1">Muscle</tissue>
    </source>
</reference>
<proteinExistence type="predicted"/>
<protein>
    <submittedName>
        <fullName evidence="1">Uncharacterized protein</fullName>
    </submittedName>
</protein>
<dbReference type="EMBL" id="VSRR010145030">
    <property type="protein sequence ID" value="MPD05233.1"/>
    <property type="molecule type" value="Genomic_DNA"/>
</dbReference>
<name>A0A5B7K9E1_PORTR</name>
<dbReference type="Proteomes" id="UP000324222">
    <property type="component" value="Unassembled WGS sequence"/>
</dbReference>
<organism evidence="1 2">
    <name type="scientific">Portunus trituberculatus</name>
    <name type="common">Swimming crab</name>
    <name type="synonym">Neptunus trituberculatus</name>
    <dbReference type="NCBI Taxonomy" id="210409"/>
    <lineage>
        <taxon>Eukaryota</taxon>
        <taxon>Metazoa</taxon>
        <taxon>Ecdysozoa</taxon>
        <taxon>Arthropoda</taxon>
        <taxon>Crustacea</taxon>
        <taxon>Multicrustacea</taxon>
        <taxon>Malacostraca</taxon>
        <taxon>Eumalacostraca</taxon>
        <taxon>Eucarida</taxon>
        <taxon>Decapoda</taxon>
        <taxon>Pleocyemata</taxon>
        <taxon>Brachyura</taxon>
        <taxon>Eubrachyura</taxon>
        <taxon>Portunoidea</taxon>
        <taxon>Portunidae</taxon>
        <taxon>Portuninae</taxon>
        <taxon>Portunus</taxon>
    </lineage>
</organism>
<sequence>MTAGARQRQSILGRHC</sequence>
<evidence type="ECO:0000313" key="2">
    <source>
        <dbReference type="Proteomes" id="UP000324222"/>
    </source>
</evidence>
<accession>A0A5B7K9E1</accession>